<reference evidence="2" key="1">
    <citation type="journal article" date="2009" name="Plant Mol. Biol.">
        <title>Insights into corn genes derived from large-scale cDNA sequencing.</title>
        <authorList>
            <person name="Alexandrov N.N."/>
            <person name="Brover V.V."/>
            <person name="Freidin S."/>
            <person name="Troukhan M.E."/>
            <person name="Tatarinova T.V."/>
            <person name="Zhang H."/>
            <person name="Swaller T.J."/>
            <person name="Lu Y.P."/>
            <person name="Bouck J."/>
            <person name="Flavell R.B."/>
            <person name="Feldmann K.A."/>
        </authorList>
    </citation>
    <scope>NUCLEOTIDE SEQUENCE</scope>
</reference>
<dbReference type="AlphaFoldDB" id="B6SGG0"/>
<name>B6SGG0_MAIZE</name>
<accession>B6SGG0</accession>
<organism evidence="2">
    <name type="scientific">Zea mays</name>
    <name type="common">Maize</name>
    <dbReference type="NCBI Taxonomy" id="4577"/>
    <lineage>
        <taxon>Eukaryota</taxon>
        <taxon>Viridiplantae</taxon>
        <taxon>Streptophyta</taxon>
        <taxon>Embryophyta</taxon>
        <taxon>Tracheophyta</taxon>
        <taxon>Spermatophyta</taxon>
        <taxon>Magnoliopsida</taxon>
        <taxon>Liliopsida</taxon>
        <taxon>Poales</taxon>
        <taxon>Poaceae</taxon>
        <taxon>PACMAD clade</taxon>
        <taxon>Panicoideae</taxon>
        <taxon>Andropogonodae</taxon>
        <taxon>Andropogoneae</taxon>
        <taxon>Tripsacinae</taxon>
        <taxon>Zea</taxon>
    </lineage>
</organism>
<protein>
    <submittedName>
        <fullName evidence="2">Uncharacterized protein</fullName>
    </submittedName>
</protein>
<feature type="region of interest" description="Disordered" evidence="1">
    <location>
        <begin position="1"/>
        <end position="87"/>
    </location>
</feature>
<proteinExistence type="evidence at transcript level"/>
<dbReference type="EMBL" id="EU951825">
    <property type="protein sequence ID" value="ACG23943.1"/>
    <property type="molecule type" value="mRNA"/>
</dbReference>
<evidence type="ECO:0000313" key="2">
    <source>
        <dbReference type="EMBL" id="ACG23943.1"/>
    </source>
</evidence>
<evidence type="ECO:0000256" key="1">
    <source>
        <dbReference type="SAM" id="MobiDB-lite"/>
    </source>
</evidence>
<sequence length="142" mass="15495">MAHARAARVPQNPPQILHRRQSVQPQSSPHRGDCVHAPASRPRVDRPAPTAYIKPRSQHRTPACVPAPAQSGGPCPLHPSEISPSPRSWRRRWRGYVRRRRLQRTPRATVPLQCRALLAPPLPVGVQVAAPGAAQTAAVAAE</sequence>